<dbReference type="InterPro" id="IPR048746">
    <property type="entry name" value="CCL2-like_lectin"/>
</dbReference>
<dbReference type="Proteomes" id="UP000054477">
    <property type="component" value="Unassembled WGS sequence"/>
</dbReference>
<dbReference type="EMBL" id="KN838978">
    <property type="protein sequence ID" value="KIJ91698.1"/>
    <property type="molecule type" value="Genomic_DNA"/>
</dbReference>
<dbReference type="HOGENOM" id="CLU_129978_0_0_1"/>
<keyword evidence="1" id="KW-0732">Signal</keyword>
<evidence type="ECO:0000256" key="1">
    <source>
        <dbReference type="SAM" id="SignalP"/>
    </source>
</evidence>
<dbReference type="AlphaFoldDB" id="A0A0C9WTP0"/>
<reference evidence="4" key="2">
    <citation type="submission" date="2015-01" db="EMBL/GenBank/DDBJ databases">
        <title>Evolutionary Origins and Diversification of the Mycorrhizal Mutualists.</title>
        <authorList>
            <consortium name="DOE Joint Genome Institute"/>
            <consortium name="Mycorrhizal Genomics Consortium"/>
            <person name="Kohler A."/>
            <person name="Kuo A."/>
            <person name="Nagy L.G."/>
            <person name="Floudas D."/>
            <person name="Copeland A."/>
            <person name="Barry K.W."/>
            <person name="Cichocki N."/>
            <person name="Veneault-Fourrey C."/>
            <person name="LaButti K."/>
            <person name="Lindquist E.A."/>
            <person name="Lipzen A."/>
            <person name="Lundell T."/>
            <person name="Morin E."/>
            <person name="Murat C."/>
            <person name="Riley R."/>
            <person name="Ohm R."/>
            <person name="Sun H."/>
            <person name="Tunlid A."/>
            <person name="Henrissat B."/>
            <person name="Grigoriev I.V."/>
            <person name="Hibbett D.S."/>
            <person name="Martin F."/>
        </authorList>
    </citation>
    <scope>NUCLEOTIDE SEQUENCE [LARGE SCALE GENOMIC DNA]</scope>
    <source>
        <strain evidence="4">LaAM-08-1</strain>
    </source>
</reference>
<dbReference type="OrthoDB" id="5271368at2759"/>
<feature type="signal peptide" evidence="1">
    <location>
        <begin position="1"/>
        <end position="21"/>
    </location>
</feature>
<evidence type="ECO:0000313" key="4">
    <source>
        <dbReference type="Proteomes" id="UP000054477"/>
    </source>
</evidence>
<sequence length="130" mass="14192">MQFKTIVNAVTLVLFIAGAHANAPDGTYSIINKVPSTSNKAKIRPADRAITFNGKGKPLTVLWDNPDSPEQSIEDFDKNTQTISLAVAGDFEGERLQCASEKNVVTFLPANDYVRTITPNNGPEATYMYI</sequence>
<feature type="domain" description="CCL2-like lectin" evidence="2">
    <location>
        <begin position="26"/>
        <end position="120"/>
    </location>
</feature>
<reference evidence="3 4" key="1">
    <citation type="submission" date="2014-04" db="EMBL/GenBank/DDBJ databases">
        <authorList>
            <consortium name="DOE Joint Genome Institute"/>
            <person name="Kuo A."/>
            <person name="Kohler A."/>
            <person name="Nagy L.G."/>
            <person name="Floudas D."/>
            <person name="Copeland A."/>
            <person name="Barry K.W."/>
            <person name="Cichocki N."/>
            <person name="Veneault-Fourrey C."/>
            <person name="LaButti K."/>
            <person name="Lindquist E.A."/>
            <person name="Lipzen A."/>
            <person name="Lundell T."/>
            <person name="Morin E."/>
            <person name="Murat C."/>
            <person name="Sun H."/>
            <person name="Tunlid A."/>
            <person name="Henrissat B."/>
            <person name="Grigoriev I.V."/>
            <person name="Hibbett D.S."/>
            <person name="Martin F."/>
            <person name="Nordberg H.P."/>
            <person name="Cantor M.N."/>
            <person name="Hua S.X."/>
        </authorList>
    </citation>
    <scope>NUCLEOTIDE SEQUENCE [LARGE SCALE GENOMIC DNA]</scope>
    <source>
        <strain evidence="3 4">LaAM-08-1</strain>
    </source>
</reference>
<evidence type="ECO:0000313" key="3">
    <source>
        <dbReference type="EMBL" id="KIJ91698.1"/>
    </source>
</evidence>
<keyword evidence="4" id="KW-1185">Reference proteome</keyword>
<dbReference type="Gene3D" id="2.80.10.50">
    <property type="match status" value="1"/>
</dbReference>
<dbReference type="Pfam" id="PF21595">
    <property type="entry name" value="CCL2-like"/>
    <property type="match status" value="1"/>
</dbReference>
<organism evidence="3 4">
    <name type="scientific">Laccaria amethystina LaAM-08-1</name>
    <dbReference type="NCBI Taxonomy" id="1095629"/>
    <lineage>
        <taxon>Eukaryota</taxon>
        <taxon>Fungi</taxon>
        <taxon>Dikarya</taxon>
        <taxon>Basidiomycota</taxon>
        <taxon>Agaricomycotina</taxon>
        <taxon>Agaricomycetes</taxon>
        <taxon>Agaricomycetidae</taxon>
        <taxon>Agaricales</taxon>
        <taxon>Agaricineae</taxon>
        <taxon>Hydnangiaceae</taxon>
        <taxon>Laccaria</taxon>
    </lineage>
</organism>
<proteinExistence type="predicted"/>
<evidence type="ECO:0000259" key="2">
    <source>
        <dbReference type="Pfam" id="PF21595"/>
    </source>
</evidence>
<name>A0A0C9WTP0_9AGAR</name>
<protein>
    <recommendedName>
        <fullName evidence="2">CCL2-like lectin domain-containing protein</fullName>
    </recommendedName>
</protein>
<accession>A0A0C9WTP0</accession>
<gene>
    <name evidence="3" type="ORF">K443DRAFT_14186</name>
</gene>
<feature type="chain" id="PRO_5002205459" description="CCL2-like lectin domain-containing protein" evidence="1">
    <location>
        <begin position="22"/>
        <end position="130"/>
    </location>
</feature>